<comment type="caution">
    <text evidence="3">The sequence shown here is derived from an EMBL/GenBank/DDBJ whole genome shotgun (WGS) entry which is preliminary data.</text>
</comment>
<name>A0A6V7WYQ1_MELEN</name>
<feature type="transmembrane region" description="Helical" evidence="2">
    <location>
        <begin position="776"/>
        <end position="799"/>
    </location>
</feature>
<evidence type="ECO:0000256" key="2">
    <source>
        <dbReference type="SAM" id="Phobius"/>
    </source>
</evidence>
<dbReference type="Proteomes" id="UP000580250">
    <property type="component" value="Unassembled WGS sequence"/>
</dbReference>
<dbReference type="OrthoDB" id="5907724at2759"/>
<evidence type="ECO:0000313" key="4">
    <source>
        <dbReference type="Proteomes" id="UP000580250"/>
    </source>
</evidence>
<feature type="compositionally biased region" description="Basic and acidic residues" evidence="1">
    <location>
        <begin position="811"/>
        <end position="963"/>
    </location>
</feature>
<sequence>MIFRYNHQKQLIIKYVLGKSPTMLFSIFNNNRSNKKQTMFANTAAFYIVVLQLLEQLNVTGANNVGMGNHILQEGKVTLAAGSRVITDNEGIERYKASSVDACDVNFDVNGNIFLHYKKDGRVKYKGCTVDLLTDKVDEIVFWTSLRNFKGLGSCMRGSSINSNVLPFAYSLTNKEVKEFHNGSRFTNVSCHSCMEGCVEKTGLEVRWAYDKVGSKEYAVLYVNPIATKMVNYAGIKRDMREKFVEWKHSLVINQKGPKFHMEFSNKGTEAKYTQPSSCIKNPKENILSPSTWEIAGMSPEPTMNRLLVFHLLPQKATRKRRMMENPFTGFWAYVVIREHPTGPKCDDMIMIFPKSNYKLLTTSVSDNITSTTKDPTDGNTSITTTTNIRDNNGQELTKILTIKPSFKVGLGDHILQGRTVTFANGSMVVKNEDVEHYMMSSANACDVDFDDEGNIVLHYTNLEATKDKGCTMDLLTNLRHEIVFWTGVHNRGGLDACLNESDINSNVLPFAYSLINEDVKEFHNGPLFADGPCRCAEGCVEKTGLEVRWAYDKVGSKENVVLYANPIGTKLVYYIRKEWNLNSTFIYFNQTHINQTVPKFHIESLEEYNDRNPQPSNCIKNPKENILSPSTWRIVGTNPEPTMYRLLVFHLLPQKASRKWMVMKNALTGLQEYVVKKEHPEGPKCDDLRIIFSRDNYKLLTTPTPGTSTLKPTQEPINRENTSTLTSPRINDRTDSSPEKAPEITETLTTVSSLTTTITKDTTTMTTTSKGSSGFLFFVIIVVILAVIGIGIAVYFFAFNKGSDMEEKDVEASDVTKREDVKGEDQKEEDIIGEKNDNTKEEVQKKEDEKVEENKDDVKGDDQKKGHVTEEEKNEDVKKDEQKKEHVEREDQKKKDAEVETKKEHVKGEDQMKENVKEESQKKEFSKVEEKKEDLKENNQRKDEEGDNKAKERIEATAKTVEDSAPTTEGETKEEQSKTENTEDKSEEEEVEKEDETQKDES</sequence>
<feature type="region of interest" description="Disordered" evidence="1">
    <location>
        <begin position="703"/>
        <end position="744"/>
    </location>
</feature>
<keyword evidence="2" id="KW-0472">Membrane</keyword>
<evidence type="ECO:0000313" key="3">
    <source>
        <dbReference type="EMBL" id="CAD2191887.1"/>
    </source>
</evidence>
<feature type="compositionally biased region" description="Low complexity" evidence="1">
    <location>
        <begin position="703"/>
        <end position="714"/>
    </location>
</feature>
<keyword evidence="2" id="KW-1133">Transmembrane helix</keyword>
<organism evidence="3 4">
    <name type="scientific">Meloidogyne enterolobii</name>
    <name type="common">Root-knot nematode worm</name>
    <name type="synonym">Meloidogyne mayaguensis</name>
    <dbReference type="NCBI Taxonomy" id="390850"/>
    <lineage>
        <taxon>Eukaryota</taxon>
        <taxon>Metazoa</taxon>
        <taxon>Ecdysozoa</taxon>
        <taxon>Nematoda</taxon>
        <taxon>Chromadorea</taxon>
        <taxon>Rhabditida</taxon>
        <taxon>Tylenchina</taxon>
        <taxon>Tylenchomorpha</taxon>
        <taxon>Tylenchoidea</taxon>
        <taxon>Meloidogynidae</taxon>
        <taxon>Meloidogyninae</taxon>
        <taxon>Meloidogyne</taxon>
    </lineage>
</organism>
<feature type="compositionally biased region" description="Basic and acidic residues" evidence="1">
    <location>
        <begin position="731"/>
        <end position="744"/>
    </location>
</feature>
<feature type="compositionally biased region" description="Acidic residues" evidence="1">
    <location>
        <begin position="986"/>
        <end position="1003"/>
    </location>
</feature>
<dbReference type="EMBL" id="CAJEWN010000907">
    <property type="protein sequence ID" value="CAD2191887.1"/>
    <property type="molecule type" value="Genomic_DNA"/>
</dbReference>
<accession>A0A6V7WYQ1</accession>
<dbReference type="AlphaFoldDB" id="A0A6V7WYQ1"/>
<feature type="region of interest" description="Disordered" evidence="1">
    <location>
        <begin position="807"/>
        <end position="1003"/>
    </location>
</feature>
<feature type="compositionally biased region" description="Polar residues" evidence="1">
    <location>
        <begin position="716"/>
        <end position="730"/>
    </location>
</feature>
<protein>
    <submittedName>
        <fullName evidence="3">Uncharacterized protein</fullName>
    </submittedName>
</protein>
<evidence type="ECO:0000256" key="1">
    <source>
        <dbReference type="SAM" id="MobiDB-lite"/>
    </source>
</evidence>
<reference evidence="3 4" key="1">
    <citation type="submission" date="2020-08" db="EMBL/GenBank/DDBJ databases">
        <authorList>
            <person name="Koutsovoulos G."/>
            <person name="Danchin GJ E."/>
        </authorList>
    </citation>
    <scope>NUCLEOTIDE SEQUENCE [LARGE SCALE GENOMIC DNA]</scope>
</reference>
<proteinExistence type="predicted"/>
<keyword evidence="2" id="KW-0812">Transmembrane</keyword>
<gene>
    <name evidence="3" type="ORF">MENT_LOCUS44745</name>
</gene>
<feature type="compositionally biased region" description="Basic and acidic residues" evidence="1">
    <location>
        <begin position="971"/>
        <end position="985"/>
    </location>
</feature>